<dbReference type="PROSITE" id="PS50294">
    <property type="entry name" value="WD_REPEATS_REGION"/>
    <property type="match status" value="1"/>
</dbReference>
<comment type="similarity">
    <text evidence="1 5">Belongs to the WD repeat IPI3/WDR18 family.</text>
</comment>
<evidence type="ECO:0000313" key="7">
    <source>
        <dbReference type="EMBL" id="PFH51950.1"/>
    </source>
</evidence>
<comment type="subcellular location">
    <subcellularLocation>
        <location evidence="5">Nucleus</location>
    </subcellularLocation>
</comment>
<dbReference type="STRING" id="703135.A0A2A9NW26"/>
<dbReference type="InterPro" id="IPR045227">
    <property type="entry name" value="WDR18/Ipi3/RID3"/>
</dbReference>
<keyword evidence="6" id="KW-0175">Coiled coil</keyword>
<dbReference type="SMART" id="SM00320">
    <property type="entry name" value="WD40"/>
    <property type="match status" value="5"/>
</dbReference>
<dbReference type="EMBL" id="KZ301983">
    <property type="protein sequence ID" value="PFH51950.1"/>
    <property type="molecule type" value="Genomic_DNA"/>
</dbReference>
<comment type="subunit">
    <text evidence="5">Component of the RIX1 complex, composed of IPI1, RIX1/IPI2 and IPI3 in a 1:2:2 stoichiometry. The complex interacts (via RIX1) with MDN1 (via its hexameric AAA ATPase ring) and the pre-60S ribosome particles.</text>
</comment>
<proteinExistence type="inferred from homology"/>
<sequence length="501" mass="54858">MNVHEIILCAEAPSPPASGLGSVSLRDIHTGSLLASFKQTTATTHCTAVVESKNSLGGLVFSSQLDKPILNVYSFQKDQVSVKIVLPEKLSCIAVDNQGAYCVGATSQGRICLWEIASGIMYNSWDAHYRQINVLKFTHDGAAFLSGSEDSATSVWSVSRLLDEDSQNELPLPYCTLSDHTLPVTDIICGVGEFPTCRALTSSMDHSVKLWDISTKALLTTFQFPQPITVLAWQKTESCFFAASPDGSIHQMNLFRQREGKLGGHNIEAVGGAGIHDVIRIDDNVRDAQKKRLISIGEPITCMTISLTSTLLLIGTATGLIHLVDIASHQQLRTVSTHKGFSITHIQTMLKPLDLVGHVNLSVYMGNNVDARESIPTRPITAFQRMRDAKAREDHEISLMLPITTRSQANDLHYSKDELSEDHASLVQSTTTVATTENDTAALKSRVADLEGEVEHLKTQLGKAKGVNDVMWDTVVQRIILNEKTSQEGDDGERKRKRGRS</sequence>
<dbReference type="GO" id="GO:0005656">
    <property type="term" value="C:nuclear pre-replicative complex"/>
    <property type="evidence" value="ECO:0007669"/>
    <property type="project" value="TreeGrafter"/>
</dbReference>
<feature type="repeat" description="WD" evidence="4">
    <location>
        <begin position="125"/>
        <end position="159"/>
    </location>
</feature>
<dbReference type="GO" id="GO:0006261">
    <property type="term" value="P:DNA-templated DNA replication"/>
    <property type="evidence" value="ECO:0007669"/>
    <property type="project" value="TreeGrafter"/>
</dbReference>
<dbReference type="SUPFAM" id="SSF50978">
    <property type="entry name" value="WD40 repeat-like"/>
    <property type="match status" value="1"/>
</dbReference>
<comment type="function">
    <text evidence="5">Component of the RIX1 complex required for processing of ITS2 sequences from 35S pre-rRNA.</text>
</comment>
<evidence type="ECO:0000256" key="2">
    <source>
        <dbReference type="ARBA" id="ARBA00022574"/>
    </source>
</evidence>
<dbReference type="PANTHER" id="PTHR18763:SF0">
    <property type="entry name" value="WD REPEAT-CONTAINING PROTEIN 18"/>
    <property type="match status" value="1"/>
</dbReference>
<keyword evidence="2 4" id="KW-0853">WD repeat</keyword>
<keyword evidence="8" id="KW-1185">Reference proteome</keyword>
<gene>
    <name evidence="7" type="ORF">AMATHDRAFT_58182</name>
</gene>
<dbReference type="PROSITE" id="PS50082">
    <property type="entry name" value="WD_REPEATS_2"/>
    <property type="match status" value="2"/>
</dbReference>
<evidence type="ECO:0000256" key="5">
    <source>
        <dbReference type="RuleBase" id="RU369067"/>
    </source>
</evidence>
<dbReference type="InterPro" id="IPR001680">
    <property type="entry name" value="WD40_rpt"/>
</dbReference>
<evidence type="ECO:0000256" key="4">
    <source>
        <dbReference type="PROSITE-ProRule" id="PRU00221"/>
    </source>
</evidence>
<feature type="coiled-coil region" evidence="6">
    <location>
        <begin position="433"/>
        <end position="460"/>
    </location>
</feature>
<protein>
    <recommendedName>
        <fullName evidence="5">Pre-rRNA-processing protein IPI3</fullName>
    </recommendedName>
</protein>
<keyword evidence="5" id="KW-0698">rRNA processing</keyword>
<accession>A0A2A9NW26</accession>
<dbReference type="GO" id="GO:0006364">
    <property type="term" value="P:rRNA processing"/>
    <property type="evidence" value="ECO:0007669"/>
    <property type="project" value="UniProtKB-UniRule"/>
</dbReference>
<dbReference type="AlphaFoldDB" id="A0A2A9NW26"/>
<dbReference type="Pfam" id="PF00400">
    <property type="entry name" value="WD40"/>
    <property type="match status" value="2"/>
</dbReference>
<dbReference type="InterPro" id="IPR015943">
    <property type="entry name" value="WD40/YVTN_repeat-like_dom_sf"/>
</dbReference>
<evidence type="ECO:0000256" key="6">
    <source>
        <dbReference type="SAM" id="Coils"/>
    </source>
</evidence>
<name>A0A2A9NW26_9AGAR</name>
<dbReference type="OrthoDB" id="756370at2759"/>
<dbReference type="GO" id="GO:0120330">
    <property type="term" value="C:rixosome complex"/>
    <property type="evidence" value="ECO:0007669"/>
    <property type="project" value="UniProtKB-UniRule"/>
</dbReference>
<dbReference type="Gene3D" id="2.130.10.10">
    <property type="entry name" value="YVTN repeat-like/Quinoprotein amine dehydrogenase"/>
    <property type="match status" value="2"/>
</dbReference>
<feature type="repeat" description="WD" evidence="4">
    <location>
        <begin position="200"/>
        <end position="221"/>
    </location>
</feature>
<evidence type="ECO:0000256" key="3">
    <source>
        <dbReference type="ARBA" id="ARBA00022737"/>
    </source>
</evidence>
<reference evidence="7 8" key="1">
    <citation type="submission" date="2014-02" db="EMBL/GenBank/DDBJ databases">
        <title>Transposable element dynamics among asymbiotic and ectomycorrhizal Amanita fungi.</title>
        <authorList>
            <consortium name="DOE Joint Genome Institute"/>
            <person name="Hess J."/>
            <person name="Skrede I."/>
            <person name="Wolfe B."/>
            <person name="LaButti K."/>
            <person name="Ohm R.A."/>
            <person name="Grigoriev I.V."/>
            <person name="Pringle A."/>
        </authorList>
    </citation>
    <scope>NUCLEOTIDE SEQUENCE [LARGE SCALE GENOMIC DNA]</scope>
    <source>
        <strain evidence="7 8">SKay4041</strain>
    </source>
</reference>
<dbReference type="InterPro" id="IPR036322">
    <property type="entry name" value="WD40_repeat_dom_sf"/>
</dbReference>
<evidence type="ECO:0000313" key="8">
    <source>
        <dbReference type="Proteomes" id="UP000242287"/>
    </source>
</evidence>
<dbReference type="Proteomes" id="UP000242287">
    <property type="component" value="Unassembled WGS sequence"/>
</dbReference>
<keyword evidence="3" id="KW-0677">Repeat</keyword>
<organism evidence="7 8">
    <name type="scientific">Amanita thiersii Skay4041</name>
    <dbReference type="NCBI Taxonomy" id="703135"/>
    <lineage>
        <taxon>Eukaryota</taxon>
        <taxon>Fungi</taxon>
        <taxon>Dikarya</taxon>
        <taxon>Basidiomycota</taxon>
        <taxon>Agaricomycotina</taxon>
        <taxon>Agaricomycetes</taxon>
        <taxon>Agaricomycetidae</taxon>
        <taxon>Agaricales</taxon>
        <taxon>Pluteineae</taxon>
        <taxon>Amanitaceae</taxon>
        <taxon>Amanita</taxon>
    </lineage>
</organism>
<keyword evidence="5" id="KW-0539">Nucleus</keyword>
<dbReference type="PANTHER" id="PTHR18763">
    <property type="entry name" value="WD-REPEAT PROTEIN 18"/>
    <property type="match status" value="1"/>
</dbReference>
<evidence type="ECO:0000256" key="1">
    <source>
        <dbReference type="ARBA" id="ARBA00010143"/>
    </source>
</evidence>